<evidence type="ECO:0000256" key="6">
    <source>
        <dbReference type="ARBA" id="ARBA00023053"/>
    </source>
</evidence>
<feature type="transmembrane region" description="Helical" evidence="10">
    <location>
        <begin position="303"/>
        <end position="325"/>
    </location>
</feature>
<evidence type="ECO:0000313" key="12">
    <source>
        <dbReference type="EMBL" id="GCE82074.1"/>
    </source>
</evidence>
<feature type="transmembrane region" description="Helical" evidence="10">
    <location>
        <begin position="89"/>
        <end position="108"/>
    </location>
</feature>
<accession>A0A4P5NPT5</accession>
<evidence type="ECO:0000256" key="8">
    <source>
        <dbReference type="ARBA" id="ARBA00023136"/>
    </source>
</evidence>
<dbReference type="GO" id="GO:0015386">
    <property type="term" value="F:potassium:proton antiporter activity"/>
    <property type="evidence" value="ECO:0007669"/>
    <property type="project" value="TreeGrafter"/>
</dbReference>
<proteinExistence type="predicted"/>
<evidence type="ECO:0000256" key="1">
    <source>
        <dbReference type="ARBA" id="ARBA00004651"/>
    </source>
</evidence>
<keyword evidence="6" id="KW-0915">Sodium</keyword>
<feature type="transmembrane region" description="Helical" evidence="10">
    <location>
        <begin position="36"/>
        <end position="56"/>
    </location>
</feature>
<gene>
    <name evidence="12" type="ORF">MSKU9_0215</name>
</gene>
<keyword evidence="5 10" id="KW-1133">Transmembrane helix</keyword>
<feature type="transmembrane region" description="Helical" evidence="10">
    <location>
        <begin position="217"/>
        <end position="236"/>
    </location>
</feature>
<feature type="domain" description="Cation/H+ exchanger transmembrane" evidence="11">
    <location>
        <begin position="45"/>
        <end position="435"/>
    </location>
</feature>
<comment type="subcellular location">
    <subcellularLocation>
        <location evidence="1">Cell membrane</location>
        <topology evidence="1">Multi-pass membrane protein</topology>
    </subcellularLocation>
</comment>
<feature type="transmembrane region" description="Helical" evidence="10">
    <location>
        <begin position="414"/>
        <end position="435"/>
    </location>
</feature>
<evidence type="ECO:0000256" key="4">
    <source>
        <dbReference type="ARBA" id="ARBA00022692"/>
    </source>
</evidence>
<evidence type="ECO:0000259" key="11">
    <source>
        <dbReference type="Pfam" id="PF00999"/>
    </source>
</evidence>
<name>A0A4P5NPT5_9PROT</name>
<feature type="transmembrane region" description="Helical" evidence="10">
    <location>
        <begin position="115"/>
        <end position="137"/>
    </location>
</feature>
<dbReference type="Gene3D" id="6.10.140.1330">
    <property type="match status" value="1"/>
</dbReference>
<feature type="transmembrane region" description="Helical" evidence="10">
    <location>
        <begin position="189"/>
        <end position="211"/>
    </location>
</feature>
<feature type="transmembrane region" description="Helical" evidence="10">
    <location>
        <begin position="337"/>
        <end position="358"/>
    </location>
</feature>
<evidence type="ECO:0000256" key="7">
    <source>
        <dbReference type="ARBA" id="ARBA00023065"/>
    </source>
</evidence>
<dbReference type="GO" id="GO:0098719">
    <property type="term" value="P:sodium ion import across plasma membrane"/>
    <property type="evidence" value="ECO:0007669"/>
    <property type="project" value="TreeGrafter"/>
</dbReference>
<comment type="caution">
    <text evidence="12">The sequence shown here is derived from an EMBL/GenBank/DDBJ whole genome shotgun (WGS) entry which is preliminary data.</text>
</comment>
<evidence type="ECO:0000256" key="10">
    <source>
        <dbReference type="SAM" id="Phobius"/>
    </source>
</evidence>
<evidence type="ECO:0000256" key="9">
    <source>
        <dbReference type="ARBA" id="ARBA00023201"/>
    </source>
</evidence>
<protein>
    <submittedName>
        <fullName evidence="12">Na+/H+ antiporter</fullName>
    </submittedName>
</protein>
<reference evidence="13" key="1">
    <citation type="submission" date="2017-01" db="EMBL/GenBank/DDBJ databases">
        <title>Komagataeibacter sp. MSKU9 whole genome sequencing project.</title>
        <authorList>
            <person name="Matsutani M."/>
            <person name="Naloka K."/>
            <person name="Theeragool G."/>
            <person name="Yakushi T."/>
            <person name="Matsushita K."/>
        </authorList>
    </citation>
    <scope>NUCLEOTIDE SEQUENCE [LARGE SCALE GENOMIC DNA]</scope>
    <source>
        <strain evidence="13">MSKU9</strain>
    </source>
</reference>
<dbReference type="GO" id="GO:0015385">
    <property type="term" value="F:sodium:proton antiporter activity"/>
    <property type="evidence" value="ECO:0007669"/>
    <property type="project" value="InterPro"/>
</dbReference>
<dbReference type="Proteomes" id="UP000315095">
    <property type="component" value="Unassembled WGS sequence"/>
</dbReference>
<keyword evidence="7" id="KW-0406">Ion transport</keyword>
<evidence type="ECO:0000313" key="13">
    <source>
        <dbReference type="Proteomes" id="UP000315095"/>
    </source>
</evidence>
<dbReference type="PANTHER" id="PTHR10110">
    <property type="entry name" value="SODIUM/HYDROGEN EXCHANGER"/>
    <property type="match status" value="1"/>
</dbReference>
<keyword evidence="9" id="KW-0739">Sodium transport</keyword>
<keyword evidence="13" id="KW-1185">Reference proteome</keyword>
<dbReference type="InterPro" id="IPR018422">
    <property type="entry name" value="Cation/H_exchanger_CPA1"/>
</dbReference>
<dbReference type="GO" id="GO:0005886">
    <property type="term" value="C:plasma membrane"/>
    <property type="evidence" value="ECO:0007669"/>
    <property type="project" value="UniProtKB-SubCell"/>
</dbReference>
<keyword evidence="3" id="KW-1003">Cell membrane</keyword>
<organism evidence="12 13">
    <name type="scientific">Komagataeibacter diospyri</name>
    <dbReference type="NCBI Taxonomy" id="1932662"/>
    <lineage>
        <taxon>Bacteria</taxon>
        <taxon>Pseudomonadati</taxon>
        <taxon>Pseudomonadota</taxon>
        <taxon>Alphaproteobacteria</taxon>
        <taxon>Acetobacterales</taxon>
        <taxon>Acetobacteraceae</taxon>
        <taxon>Komagataeibacter</taxon>
    </lineage>
</organism>
<sequence>MQAGLAQGTDPVLVRYQKGPWQIPGTLTGMARMSNVGRFEFILLLIVLIVGLELVARKLRLPPAAALVLGGIAIALVPGVPVIGIDPDLVLIVFLPPLLLAGAYFSVWHAFRTHLLGILQLAVGGGAFTTLAVAVATRWLIPFMPWAACAALGAIVAPPDAVAAKAVLKHVPLPERMTTLLEGESLLDDAASLVIYRFATVAVMTGSFGVVHATVTFFFLALGGLVLGCALAWVWIRLLARVRDRILSITMTLLLPWVAYIGGEQVGASGVITTVVAGLVLGWRQHDVFSADERLRWAAVWEVLVFVLESLVFVLIGISLHAIVLRHMGTPWVAQDVFRPVAGIVAVVLVSRFVWMLMTEGIRVAFLPRGRRPGWRPFFSFVAIMGWCGMRGVVSLAIVLALPAEMPNRDIMQIATFVVILVTVLGQGTTIGWVIRMTGEERGQSRGQRHHLSVSQARALIARSQEHAMRQLAFAPDGQIVHSRLLEQYAYRAELAERFSHEQQALQGRKDAHYRALLATIDAGRAELLRLHRSGEIHDAVLHQLEHELDLQQMTAEGGLI</sequence>
<keyword evidence="2" id="KW-0813">Transport</keyword>
<dbReference type="EMBL" id="BDLU01000009">
    <property type="protein sequence ID" value="GCE82074.1"/>
    <property type="molecule type" value="Genomic_DNA"/>
</dbReference>
<evidence type="ECO:0000256" key="5">
    <source>
        <dbReference type="ARBA" id="ARBA00022989"/>
    </source>
</evidence>
<feature type="transmembrane region" description="Helical" evidence="10">
    <location>
        <begin position="378"/>
        <end position="402"/>
    </location>
</feature>
<feature type="transmembrane region" description="Helical" evidence="10">
    <location>
        <begin position="257"/>
        <end position="283"/>
    </location>
</feature>
<evidence type="ECO:0000256" key="3">
    <source>
        <dbReference type="ARBA" id="ARBA00022475"/>
    </source>
</evidence>
<dbReference type="InterPro" id="IPR006153">
    <property type="entry name" value="Cation/H_exchanger_TM"/>
</dbReference>
<dbReference type="AlphaFoldDB" id="A0A4P5NPT5"/>
<keyword evidence="8 10" id="KW-0472">Membrane</keyword>
<keyword evidence="4 10" id="KW-0812">Transmembrane</keyword>
<dbReference type="Pfam" id="PF00999">
    <property type="entry name" value="Na_H_Exchanger"/>
    <property type="match status" value="1"/>
</dbReference>
<dbReference type="PANTHER" id="PTHR10110:SF86">
    <property type="entry name" value="SODIUM_HYDROGEN EXCHANGER 7"/>
    <property type="match status" value="1"/>
</dbReference>
<dbReference type="GO" id="GO:0051453">
    <property type="term" value="P:regulation of intracellular pH"/>
    <property type="evidence" value="ECO:0007669"/>
    <property type="project" value="TreeGrafter"/>
</dbReference>
<evidence type="ECO:0000256" key="2">
    <source>
        <dbReference type="ARBA" id="ARBA00022448"/>
    </source>
</evidence>
<feature type="transmembrane region" description="Helical" evidence="10">
    <location>
        <begin position="63"/>
        <end position="83"/>
    </location>
</feature>